<evidence type="ECO:0000313" key="1">
    <source>
        <dbReference type="Proteomes" id="UP000887577"/>
    </source>
</evidence>
<dbReference type="SUPFAM" id="SSF56784">
    <property type="entry name" value="HAD-like"/>
    <property type="match status" value="1"/>
</dbReference>
<dbReference type="InterPro" id="IPR023214">
    <property type="entry name" value="HAD_sf"/>
</dbReference>
<organism evidence="1 2">
    <name type="scientific">Panagrolaimus superbus</name>
    <dbReference type="NCBI Taxonomy" id="310955"/>
    <lineage>
        <taxon>Eukaryota</taxon>
        <taxon>Metazoa</taxon>
        <taxon>Ecdysozoa</taxon>
        <taxon>Nematoda</taxon>
        <taxon>Chromadorea</taxon>
        <taxon>Rhabditida</taxon>
        <taxon>Tylenchina</taxon>
        <taxon>Panagrolaimomorpha</taxon>
        <taxon>Panagrolaimoidea</taxon>
        <taxon>Panagrolaimidae</taxon>
        <taxon>Panagrolaimus</taxon>
    </lineage>
</organism>
<keyword evidence="1" id="KW-1185">Reference proteome</keyword>
<dbReference type="NCBIfam" id="TIGR01460">
    <property type="entry name" value="HAD-SF-IIA"/>
    <property type="match status" value="1"/>
</dbReference>
<dbReference type="Proteomes" id="UP000887577">
    <property type="component" value="Unplaced"/>
</dbReference>
<protein>
    <submittedName>
        <fullName evidence="2">Cat eye syndrome critical region protein 5</fullName>
    </submittedName>
</protein>
<dbReference type="InterPro" id="IPR006357">
    <property type="entry name" value="HAD-SF_hydro_IIA"/>
</dbReference>
<reference evidence="2" key="1">
    <citation type="submission" date="2022-11" db="UniProtKB">
        <authorList>
            <consortium name="WormBaseParasite"/>
        </authorList>
    </citation>
    <scope>IDENTIFICATION</scope>
</reference>
<proteinExistence type="predicted"/>
<dbReference type="AlphaFoldDB" id="A0A914YWK2"/>
<dbReference type="GO" id="GO:0005739">
    <property type="term" value="C:mitochondrion"/>
    <property type="evidence" value="ECO:0007669"/>
    <property type="project" value="TreeGrafter"/>
</dbReference>
<dbReference type="Gene3D" id="3.40.50.1000">
    <property type="entry name" value="HAD superfamily/HAD-like"/>
    <property type="match status" value="2"/>
</dbReference>
<dbReference type="InterPro" id="IPR050324">
    <property type="entry name" value="CDP-alcohol_PTase-I"/>
</dbReference>
<accession>A0A914YWK2</accession>
<dbReference type="NCBIfam" id="TIGR01456">
    <property type="entry name" value="CECR5"/>
    <property type="match status" value="1"/>
</dbReference>
<dbReference type="PANTHER" id="PTHR14269:SF4">
    <property type="entry name" value="CAT EYE SYNDROME CRITICAL REGION PROTEIN 5"/>
    <property type="match status" value="1"/>
</dbReference>
<sequence length="417" mass="47285">MRLLFSTFAKRINQRYGSLRYLQSSASTTTKSSSFGFVFDIDGVIFRGRDLLPGAHEAIDLLTDEKKKFRFPVVFLTNGTHSMRITRAQRLSEALDVEILPSQVVLAHSPLTMFNDFHGKHVLMVGQGPVEEIGANMGFKKITTLEDLGTLFPYLDCVNFKRRRHDFSTVVSTSFQPIEAIVLLGEPLKWESALQYLVDVLITNGNPVEPSITRGSIAHPHLPIIACNLDLLWMAEAQLPLPRFGHGIFLTCLETLYRKLTGYELHYTAILGKPSEVSFLHATYCAQKVAHHLGLSPIEKLYVIGDNPESDILGANLFNRYLQEGGVGRFDHSDLKHLEEETCHYSDVKQVKECIPFLVESGIYNQKCEMNSFIRPVSLMLKELKEQERQILRRPKHVEKNLLSAVQKILKIHNILK</sequence>
<dbReference type="Pfam" id="PF13344">
    <property type="entry name" value="Hydrolase_6"/>
    <property type="match status" value="1"/>
</dbReference>
<dbReference type="InterPro" id="IPR006353">
    <property type="entry name" value="HAD-SF_hydro_IIA_CECR5"/>
</dbReference>
<dbReference type="WBParaSite" id="PSU_v2.g4930.t1">
    <property type="protein sequence ID" value="PSU_v2.g4930.t1"/>
    <property type="gene ID" value="PSU_v2.g4930"/>
</dbReference>
<dbReference type="InterPro" id="IPR036412">
    <property type="entry name" value="HAD-like_sf"/>
</dbReference>
<evidence type="ECO:0000313" key="2">
    <source>
        <dbReference type="WBParaSite" id="PSU_v2.g4930.t1"/>
    </source>
</evidence>
<dbReference type="GO" id="GO:0046474">
    <property type="term" value="P:glycerophospholipid biosynthetic process"/>
    <property type="evidence" value="ECO:0007669"/>
    <property type="project" value="TreeGrafter"/>
</dbReference>
<dbReference type="PANTHER" id="PTHR14269">
    <property type="entry name" value="CDP-DIACYLGLYCEROL--GLYCEROL-3-PHOSPHATE 3-PHOSPHATIDYLTRANSFERASE-RELATED"/>
    <property type="match status" value="1"/>
</dbReference>
<name>A0A914YWK2_9BILA</name>